<comment type="caution">
    <text evidence="1">The sequence shown here is derived from an EMBL/GenBank/DDBJ whole genome shotgun (WGS) entry which is preliminary data.</text>
</comment>
<gene>
    <name evidence="1" type="ORF">PCANC_03066</name>
</gene>
<dbReference type="Proteomes" id="UP000235388">
    <property type="component" value="Unassembled WGS sequence"/>
</dbReference>
<protein>
    <submittedName>
        <fullName evidence="1">Uncharacterized protein</fullName>
    </submittedName>
</protein>
<evidence type="ECO:0000313" key="1">
    <source>
        <dbReference type="EMBL" id="PLW57194.1"/>
    </source>
</evidence>
<reference evidence="1 2" key="1">
    <citation type="submission" date="2017-11" db="EMBL/GenBank/DDBJ databases">
        <title>De novo assembly and phasing of dikaryotic genomes from two isolates of Puccinia coronata f. sp. avenae, the causal agent of oat crown rust.</title>
        <authorList>
            <person name="Miller M.E."/>
            <person name="Zhang Y."/>
            <person name="Omidvar V."/>
            <person name="Sperschneider J."/>
            <person name="Schwessinger B."/>
            <person name="Raley C."/>
            <person name="Palmer J.M."/>
            <person name="Garnica D."/>
            <person name="Upadhyaya N."/>
            <person name="Rathjen J."/>
            <person name="Taylor J.M."/>
            <person name="Park R.F."/>
            <person name="Dodds P.N."/>
            <person name="Hirsch C.D."/>
            <person name="Kianian S.F."/>
            <person name="Figueroa M."/>
        </authorList>
    </citation>
    <scope>NUCLEOTIDE SEQUENCE [LARGE SCALE GENOMIC DNA]</scope>
    <source>
        <strain evidence="1">12NC29</strain>
    </source>
</reference>
<organism evidence="1 2">
    <name type="scientific">Puccinia coronata f. sp. avenae</name>
    <dbReference type="NCBI Taxonomy" id="200324"/>
    <lineage>
        <taxon>Eukaryota</taxon>
        <taxon>Fungi</taxon>
        <taxon>Dikarya</taxon>
        <taxon>Basidiomycota</taxon>
        <taxon>Pucciniomycotina</taxon>
        <taxon>Pucciniomycetes</taxon>
        <taxon>Pucciniales</taxon>
        <taxon>Pucciniaceae</taxon>
        <taxon>Puccinia</taxon>
    </lineage>
</organism>
<name>A0A2N5W4N5_9BASI</name>
<keyword evidence="2" id="KW-1185">Reference proteome</keyword>
<proteinExistence type="predicted"/>
<evidence type="ECO:0000313" key="2">
    <source>
        <dbReference type="Proteomes" id="UP000235388"/>
    </source>
</evidence>
<dbReference type="AlphaFoldDB" id="A0A2N5W4N5"/>
<dbReference type="EMBL" id="PGCJ01000013">
    <property type="protein sequence ID" value="PLW57194.1"/>
    <property type="molecule type" value="Genomic_DNA"/>
</dbReference>
<sequence>MNLQQPRSSGKTNINSQSIPISPLSARLKYARFSYSKHTTPPSFLPKIPISSLLQAQGESEILRLSHPSAANSAGVLTAGEPN</sequence>
<accession>A0A2N5W4N5</accession>